<evidence type="ECO:0000313" key="4">
    <source>
        <dbReference type="Proteomes" id="UP000199087"/>
    </source>
</evidence>
<reference evidence="4" key="1">
    <citation type="submission" date="2015-05" db="EMBL/GenBank/DDBJ databases">
        <authorList>
            <person name="Urmite Genomes"/>
        </authorList>
    </citation>
    <scope>NUCLEOTIDE SEQUENCE [LARGE SCALE GENOMIC DNA]</scope>
    <source>
        <strain evidence="4">LF1</strain>
    </source>
</reference>
<dbReference type="AlphaFoldDB" id="A0A0U1NUU0"/>
<dbReference type="InterPro" id="IPR013099">
    <property type="entry name" value="K_chnl_dom"/>
</dbReference>
<evidence type="ECO:0000256" key="1">
    <source>
        <dbReference type="SAM" id="Phobius"/>
    </source>
</evidence>
<proteinExistence type="predicted"/>
<keyword evidence="1" id="KW-1133">Transmembrane helix</keyword>
<dbReference type="STRING" id="1499688.BN000_01658"/>
<dbReference type="Pfam" id="PF07885">
    <property type="entry name" value="Ion_trans_2"/>
    <property type="match status" value="1"/>
</dbReference>
<feature type="domain" description="Potassium channel" evidence="2">
    <location>
        <begin position="55"/>
        <end position="124"/>
    </location>
</feature>
<keyword evidence="1" id="KW-0812">Transmembrane</keyword>
<accession>A0A0U1NUU0</accession>
<feature type="transmembrane region" description="Helical" evidence="1">
    <location>
        <begin position="5"/>
        <end position="22"/>
    </location>
</feature>
<gene>
    <name evidence="3" type="ORF">BN000_01658</name>
</gene>
<protein>
    <submittedName>
        <fullName evidence="3">Ion transport 2 domain-containing protein</fullName>
    </submittedName>
</protein>
<dbReference type="SUPFAM" id="SSF81324">
    <property type="entry name" value="Voltage-gated potassium channels"/>
    <property type="match status" value="1"/>
</dbReference>
<evidence type="ECO:0000259" key="2">
    <source>
        <dbReference type="Pfam" id="PF07885"/>
    </source>
</evidence>
<sequence>MLFYFLMPVVIFCIFMSLRTLFTPNTLRGKLVSVENFLYLGTVYLTVIIGYGLIYLLFDLIGKSILIEMNEQTRNNIFETSFYFSAMTLFSVGNGDVIPNGIGRFVAVTEALIGYTMPAAFVAKAMLNREK</sequence>
<dbReference type="Proteomes" id="UP000199087">
    <property type="component" value="Unassembled WGS sequence"/>
</dbReference>
<dbReference type="Gene3D" id="1.10.287.70">
    <property type="match status" value="1"/>
</dbReference>
<keyword evidence="4" id="KW-1185">Reference proteome</keyword>
<organism evidence="3 4">
    <name type="scientific">Neobacillus massiliamazoniensis</name>
    <dbReference type="NCBI Taxonomy" id="1499688"/>
    <lineage>
        <taxon>Bacteria</taxon>
        <taxon>Bacillati</taxon>
        <taxon>Bacillota</taxon>
        <taxon>Bacilli</taxon>
        <taxon>Bacillales</taxon>
        <taxon>Bacillaceae</taxon>
        <taxon>Neobacillus</taxon>
    </lineage>
</organism>
<evidence type="ECO:0000313" key="3">
    <source>
        <dbReference type="EMBL" id="CRK81745.1"/>
    </source>
</evidence>
<keyword evidence="1" id="KW-0472">Membrane</keyword>
<feature type="transmembrane region" description="Helical" evidence="1">
    <location>
        <begin position="37"/>
        <end position="58"/>
    </location>
</feature>
<dbReference type="EMBL" id="CVRB01000002">
    <property type="protein sequence ID" value="CRK81745.1"/>
    <property type="molecule type" value="Genomic_DNA"/>
</dbReference>
<name>A0A0U1NUU0_9BACI</name>
<dbReference type="OrthoDB" id="9813518at2"/>
<dbReference type="RefSeq" id="WP_090633263.1">
    <property type="nucleotide sequence ID" value="NZ_CVRB01000002.1"/>
</dbReference>